<dbReference type="SUPFAM" id="SSF56112">
    <property type="entry name" value="Protein kinase-like (PK-like)"/>
    <property type="match status" value="1"/>
</dbReference>
<sequence>NLLNKQKIIKYQLLQISFNIACIKFQLSNSEKYIAKFFLNKKNVFNAIKSETENLLYLNKKFDFFPKLIKFNDNYLIIQYFENDNYKPNTTNLDFLESIVKIHSISNNLYGFNFNTQIGALEQINDFENSWVNFFTNKRLNPIFELANMSNNMGSFVNEKISFILKNINNFIPDHPSALLLHGDMWEGNILFKQNRFIGFIDPGSFFGHNEMEIAYLRWFNPAFIDSMFLEKYNNYIKLGKNYLNYEPIYQL</sequence>
<protein>
    <recommendedName>
        <fullName evidence="2">Protein kinase domain-containing protein</fullName>
    </recommendedName>
</protein>
<dbReference type="PANTHER" id="PTHR12149:SF8">
    <property type="entry name" value="PROTEIN-RIBULOSAMINE 3-KINASE"/>
    <property type="match status" value="1"/>
</dbReference>
<dbReference type="Gene3D" id="3.90.1200.10">
    <property type="match status" value="1"/>
</dbReference>
<dbReference type="Pfam" id="PF03881">
    <property type="entry name" value="Fructosamin_kin"/>
    <property type="match status" value="1"/>
</dbReference>
<dbReference type="EMBL" id="UINC01191280">
    <property type="protein sequence ID" value="SVE05841.1"/>
    <property type="molecule type" value="Genomic_DNA"/>
</dbReference>
<reference evidence="1" key="1">
    <citation type="submission" date="2018-05" db="EMBL/GenBank/DDBJ databases">
        <authorList>
            <person name="Lanie J.A."/>
            <person name="Ng W.-L."/>
            <person name="Kazmierczak K.M."/>
            <person name="Andrzejewski T.M."/>
            <person name="Davidsen T.M."/>
            <person name="Wayne K.J."/>
            <person name="Tettelin H."/>
            <person name="Glass J.I."/>
            <person name="Rusch D."/>
            <person name="Podicherti R."/>
            <person name="Tsui H.-C.T."/>
            <person name="Winkler M.E."/>
        </authorList>
    </citation>
    <scope>NUCLEOTIDE SEQUENCE</scope>
</reference>
<dbReference type="AlphaFoldDB" id="A0A383AE04"/>
<feature type="non-terminal residue" evidence="1">
    <location>
        <position position="1"/>
    </location>
</feature>
<gene>
    <name evidence="1" type="ORF">METZ01_LOCUS458695</name>
</gene>
<evidence type="ECO:0000313" key="1">
    <source>
        <dbReference type="EMBL" id="SVE05841.1"/>
    </source>
</evidence>
<feature type="non-terminal residue" evidence="1">
    <location>
        <position position="252"/>
    </location>
</feature>
<dbReference type="PANTHER" id="PTHR12149">
    <property type="entry name" value="FRUCTOSAMINE 3 KINASE-RELATED PROTEIN"/>
    <property type="match status" value="1"/>
</dbReference>
<organism evidence="1">
    <name type="scientific">marine metagenome</name>
    <dbReference type="NCBI Taxonomy" id="408172"/>
    <lineage>
        <taxon>unclassified sequences</taxon>
        <taxon>metagenomes</taxon>
        <taxon>ecological metagenomes</taxon>
    </lineage>
</organism>
<dbReference type="InterPro" id="IPR011009">
    <property type="entry name" value="Kinase-like_dom_sf"/>
</dbReference>
<dbReference type="PIRSF" id="PIRSF006221">
    <property type="entry name" value="Ketosamine-3-kinase"/>
    <property type="match status" value="1"/>
</dbReference>
<dbReference type="InterPro" id="IPR016477">
    <property type="entry name" value="Fructo-/Ketosamine-3-kinase"/>
</dbReference>
<accession>A0A383AE04</accession>
<name>A0A383AE04_9ZZZZ</name>
<evidence type="ECO:0008006" key="2">
    <source>
        <dbReference type="Google" id="ProtNLM"/>
    </source>
</evidence>
<proteinExistence type="predicted"/>